<gene>
    <name evidence="3" type="ORF">ASU33_20060</name>
</gene>
<dbReference type="InterPro" id="IPR021835">
    <property type="entry name" value="DUF3427"/>
</dbReference>
<keyword evidence="3" id="KW-0378">Hydrolase</keyword>
<dbReference type="GO" id="GO:0005829">
    <property type="term" value="C:cytosol"/>
    <property type="evidence" value="ECO:0007669"/>
    <property type="project" value="TreeGrafter"/>
</dbReference>
<dbReference type="Gene3D" id="3.40.50.300">
    <property type="entry name" value="P-loop containing nucleotide triphosphate hydrolases"/>
    <property type="match status" value="2"/>
</dbReference>
<dbReference type="CDD" id="cd18799">
    <property type="entry name" value="SF2_C_EcoAI-like"/>
    <property type="match status" value="1"/>
</dbReference>
<evidence type="ECO:0000313" key="3">
    <source>
        <dbReference type="EMBL" id="KUG09114.1"/>
    </source>
</evidence>
<name>A0A9X0HNA4_SOLP1</name>
<dbReference type="SMART" id="SM00487">
    <property type="entry name" value="DEXDc"/>
    <property type="match status" value="1"/>
</dbReference>
<dbReference type="PROSITE" id="PS51192">
    <property type="entry name" value="HELICASE_ATP_BIND_1"/>
    <property type="match status" value="1"/>
</dbReference>
<feature type="domain" description="Helicase ATP-binding" evidence="1">
    <location>
        <begin position="233"/>
        <end position="384"/>
    </location>
</feature>
<comment type="caution">
    <text evidence="3">The sequence shown here is derived from an EMBL/GenBank/DDBJ whole genome shotgun (WGS) entry which is preliminary data.</text>
</comment>
<dbReference type="PROSITE" id="PS51194">
    <property type="entry name" value="HELICASE_CTER"/>
    <property type="match status" value="1"/>
</dbReference>
<feature type="domain" description="Helicase C-terminal" evidence="2">
    <location>
        <begin position="434"/>
        <end position="592"/>
    </location>
</feature>
<dbReference type="InterPro" id="IPR006935">
    <property type="entry name" value="Helicase/UvrB_N"/>
</dbReference>
<dbReference type="OrthoDB" id="9759819at2"/>
<dbReference type="SMART" id="SM00490">
    <property type="entry name" value="HELICc"/>
    <property type="match status" value="1"/>
</dbReference>
<dbReference type="CDD" id="cd18032">
    <property type="entry name" value="DEXHc_RE_I_III_res"/>
    <property type="match status" value="1"/>
</dbReference>
<dbReference type="GO" id="GO:0005524">
    <property type="term" value="F:ATP binding"/>
    <property type="evidence" value="ECO:0007669"/>
    <property type="project" value="InterPro"/>
</dbReference>
<dbReference type="Gene3D" id="3.30.870.10">
    <property type="entry name" value="Endonuclease Chain A"/>
    <property type="match status" value="1"/>
</dbReference>
<reference evidence="3 4" key="1">
    <citation type="submission" date="2015-11" db="EMBL/GenBank/DDBJ databases">
        <title>Solirubrum puertoriconensis gen. nov. an environmental bacteria isolated in Puerto Rico.</title>
        <authorList>
            <person name="Cuebas-Irizarry M.F."/>
            <person name="Montalvo-Rodriguez R."/>
        </authorList>
    </citation>
    <scope>NUCLEOTIDE SEQUENCE [LARGE SCALE GENOMIC DNA]</scope>
    <source>
        <strain evidence="3 4">MC1A</strain>
    </source>
</reference>
<dbReference type="InterPro" id="IPR058403">
    <property type="entry name" value="DUF8090"/>
</dbReference>
<keyword evidence="4" id="KW-1185">Reference proteome</keyword>
<proteinExistence type="predicted"/>
<keyword evidence="3" id="KW-0255">Endonuclease</keyword>
<dbReference type="Pfam" id="PF00271">
    <property type="entry name" value="Helicase_C"/>
    <property type="match status" value="1"/>
</dbReference>
<dbReference type="EMBL" id="LNAL01000005">
    <property type="protein sequence ID" value="KUG09114.1"/>
    <property type="molecule type" value="Genomic_DNA"/>
</dbReference>
<dbReference type="InterPro" id="IPR001650">
    <property type="entry name" value="Helicase_C-like"/>
</dbReference>
<accession>A0A9X0HNA4</accession>
<dbReference type="InterPro" id="IPR025202">
    <property type="entry name" value="PLD-like_dom"/>
</dbReference>
<dbReference type="PANTHER" id="PTHR47396">
    <property type="entry name" value="TYPE I RESTRICTION ENZYME ECOKI R PROTEIN"/>
    <property type="match status" value="1"/>
</dbReference>
<dbReference type="InterPro" id="IPR050742">
    <property type="entry name" value="Helicase_Restrict-Modif_Enz"/>
</dbReference>
<protein>
    <submittedName>
        <fullName evidence="3">Restriction endonuclease subunit R</fullName>
    </submittedName>
</protein>
<dbReference type="Pfam" id="PF11907">
    <property type="entry name" value="DUF3427"/>
    <property type="match status" value="1"/>
</dbReference>
<dbReference type="GO" id="GO:0003677">
    <property type="term" value="F:DNA binding"/>
    <property type="evidence" value="ECO:0007669"/>
    <property type="project" value="InterPro"/>
</dbReference>
<dbReference type="SUPFAM" id="SSF52540">
    <property type="entry name" value="P-loop containing nucleoside triphosphate hydrolases"/>
    <property type="match status" value="1"/>
</dbReference>
<dbReference type="InterPro" id="IPR014001">
    <property type="entry name" value="Helicase_ATP-bd"/>
</dbReference>
<dbReference type="GO" id="GO:0004519">
    <property type="term" value="F:endonuclease activity"/>
    <property type="evidence" value="ECO:0007669"/>
    <property type="project" value="UniProtKB-KW"/>
</dbReference>
<dbReference type="InterPro" id="IPR027417">
    <property type="entry name" value="P-loop_NTPase"/>
</dbReference>
<evidence type="ECO:0000259" key="2">
    <source>
        <dbReference type="PROSITE" id="PS51194"/>
    </source>
</evidence>
<dbReference type="Proteomes" id="UP000054223">
    <property type="component" value="Unassembled WGS sequence"/>
</dbReference>
<dbReference type="RefSeq" id="WP_059068613.1">
    <property type="nucleotide sequence ID" value="NZ_LNAL01000005.1"/>
</dbReference>
<evidence type="ECO:0000259" key="1">
    <source>
        <dbReference type="PROSITE" id="PS51192"/>
    </source>
</evidence>
<dbReference type="PANTHER" id="PTHR47396:SF1">
    <property type="entry name" value="ATP-DEPENDENT HELICASE IRC3-RELATED"/>
    <property type="match status" value="1"/>
</dbReference>
<sequence length="965" mass="108096">MTAVLSGELLAGLQRGFMDAGLPASEAFLPQLLINHQAHGKTVLAALHKHLAECEEFWFSVAFATKGGVATLLHLLQELERRRIKGRVLVSQYQNFTQPEALRALLQFSNLELRIATQGNFHAKGYLFKKRGTYDVCIGSSNLTDSALRSNKEWNLQVSATPASELLQTVLATFEDEFTQAVPVTEDFLTAYEQIYHAQFKLAARLRAQVSLETTAAVKPNAMQREALHNLAALRVKGEQRALLISATATGKTYLSAFDAQACGAKRVLFVVHRNNIAQTARRTFQQVFGHSRSTGMYSGNRREAEADFVFSTVQTVAQENHLRQFAPNHFDYIVIDETHRSGAESYRRLLDYFRPKFLLGMTATPERTDGYDVFQHFDHNIAYEIRLQRALAEDMLAPFHYFGVTDVTVDGEVVNEAAAFNQLVAVERVEHILTKARFYGCDDGQVRGLVFCRNVEESRAISAAFNARGLRSVALDGSSSETLRAEAISRLESDVLAERIDYIFTVDIFNEGIDIPRVNQVIMLRPTQSAIVFVQQLGRGLRKAEGKEHLTVIDFIGNYQNNYLVPIALFGDTTYNKDTLRKLMVGGSSMLPGASTINFDQIAQQRIFAAIDRATLDGKKELVQDYKLLRFKLGRIPTMVDFLEHGARDPFMYVTRAGSYFNFVAGLEPSMQGQLSPTECRLLELISTFIANAKRIEEVLLLELLLPGNPVKLEDLNLALSLQFNRQASVATLTSCLRNLNFAFIRQTTPVVEEADGVISLVPSFAAMVSKAIFGEYLRDVLAFARARYSGYAAQSPYVDGFFLYQKYSRQDVCRILNWDQDESSTVYGYKVKHGSCPIFVNYHKEEDITDSTKYEEGFADHREFHWMSKSNRKLTSPEIVAMQNHAATNLRLPLFIKKSNGEGADFYYMGEVSPVSFEQSSLAKGNGETVPVVKVVFYLAQPVADAMFTYLTSSEHSLGLANA</sequence>
<dbReference type="SUPFAM" id="SSF56024">
    <property type="entry name" value="Phospholipase D/nuclease"/>
    <property type="match status" value="1"/>
</dbReference>
<organism evidence="3 4">
    <name type="scientific">Solirubrum puertoriconensis</name>
    <dbReference type="NCBI Taxonomy" id="1751427"/>
    <lineage>
        <taxon>Bacteria</taxon>
        <taxon>Pseudomonadati</taxon>
        <taxon>Bacteroidota</taxon>
        <taxon>Cytophagia</taxon>
        <taxon>Cytophagales</taxon>
    </lineage>
</organism>
<dbReference type="GO" id="GO:0016787">
    <property type="term" value="F:hydrolase activity"/>
    <property type="evidence" value="ECO:0007669"/>
    <property type="project" value="InterPro"/>
</dbReference>
<dbReference type="Pfam" id="PF13091">
    <property type="entry name" value="PLDc_2"/>
    <property type="match status" value="1"/>
</dbReference>
<dbReference type="Pfam" id="PF04851">
    <property type="entry name" value="ResIII"/>
    <property type="match status" value="1"/>
</dbReference>
<evidence type="ECO:0000313" key="4">
    <source>
        <dbReference type="Proteomes" id="UP000054223"/>
    </source>
</evidence>
<dbReference type="CDD" id="cd09204">
    <property type="entry name" value="PLDc_N_DEXD_b2"/>
    <property type="match status" value="1"/>
</dbReference>
<keyword evidence="3" id="KW-0540">Nuclease</keyword>
<dbReference type="Pfam" id="PF26350">
    <property type="entry name" value="DUF8090"/>
    <property type="match status" value="1"/>
</dbReference>
<dbReference type="AlphaFoldDB" id="A0A9X0HNA4"/>